<gene>
    <name evidence="2" type="ORF">ENN98_05945</name>
</gene>
<evidence type="ECO:0008006" key="3">
    <source>
        <dbReference type="Google" id="ProtNLM"/>
    </source>
</evidence>
<keyword evidence="1" id="KW-0732">Signal</keyword>
<dbReference type="AlphaFoldDB" id="A0A7C2TGR3"/>
<feature type="chain" id="PRO_5028323932" description="Lipoprotein SmpA/OmlA domain-containing protein" evidence="1">
    <location>
        <begin position="29"/>
        <end position="201"/>
    </location>
</feature>
<comment type="caution">
    <text evidence="2">The sequence shown here is derived from an EMBL/GenBank/DDBJ whole genome shotgun (WGS) entry which is preliminary data.</text>
</comment>
<dbReference type="EMBL" id="DSDS01000137">
    <property type="protein sequence ID" value="HET98220.1"/>
    <property type="molecule type" value="Genomic_DNA"/>
</dbReference>
<name>A0A7C2TGR3_9BACT</name>
<organism evidence="2">
    <name type="scientific">Desulfurivibrio alkaliphilus</name>
    <dbReference type="NCBI Taxonomy" id="427923"/>
    <lineage>
        <taxon>Bacteria</taxon>
        <taxon>Pseudomonadati</taxon>
        <taxon>Thermodesulfobacteriota</taxon>
        <taxon>Desulfobulbia</taxon>
        <taxon>Desulfobulbales</taxon>
        <taxon>Desulfobulbaceae</taxon>
        <taxon>Desulfurivibrio</taxon>
    </lineage>
</organism>
<dbReference type="Proteomes" id="UP000885986">
    <property type="component" value="Unassembled WGS sequence"/>
</dbReference>
<dbReference type="PROSITE" id="PS51257">
    <property type="entry name" value="PROKAR_LIPOPROTEIN"/>
    <property type="match status" value="1"/>
</dbReference>
<proteinExistence type="predicted"/>
<accession>A0A7C2TGR3</accession>
<evidence type="ECO:0000313" key="2">
    <source>
        <dbReference type="EMBL" id="HET98220.1"/>
    </source>
</evidence>
<feature type="signal peptide" evidence="1">
    <location>
        <begin position="1"/>
        <end position="28"/>
    </location>
</feature>
<sequence>MKLTNWILATTVAIVACHLSLGATPALAIQSLSGMVGQTYYLAYNLHPDPKRNTLSSVNYQLDGAMIPWGTQVKVQRVDRRGMRLEAVESKKVYLYQFHRNTGQTLALSDHMAKLLVKDISGLKKEVNALPALDQRGIKEGRVKLGMTKRGTLIAIGHPPEFATPNPESDNTWNYWYNRFRTFIVNFDDKGKVEGLTGYPF</sequence>
<evidence type="ECO:0000256" key="1">
    <source>
        <dbReference type="SAM" id="SignalP"/>
    </source>
</evidence>
<protein>
    <recommendedName>
        <fullName evidence="3">Lipoprotein SmpA/OmlA domain-containing protein</fullName>
    </recommendedName>
</protein>
<reference evidence="2" key="1">
    <citation type="journal article" date="2020" name="mSystems">
        <title>Genome- and Community-Level Interaction Insights into Carbon Utilization and Element Cycling Functions of Hydrothermarchaeota in Hydrothermal Sediment.</title>
        <authorList>
            <person name="Zhou Z."/>
            <person name="Liu Y."/>
            <person name="Xu W."/>
            <person name="Pan J."/>
            <person name="Luo Z.H."/>
            <person name="Li M."/>
        </authorList>
    </citation>
    <scope>NUCLEOTIDE SEQUENCE [LARGE SCALE GENOMIC DNA]</scope>
    <source>
        <strain evidence="2">SpSt-1224</strain>
    </source>
</reference>